<proteinExistence type="predicted"/>
<evidence type="ECO:0000313" key="2">
    <source>
        <dbReference type="EMBL" id="GMH19717.1"/>
    </source>
</evidence>
<accession>A0AAD3SYY1</accession>
<dbReference type="EMBL" id="BSYO01000021">
    <property type="protein sequence ID" value="GMH19717.1"/>
    <property type="molecule type" value="Genomic_DNA"/>
</dbReference>
<sequence length="255" mass="28506">MICSISSTKSALSWLERLRSSRGFPNVDGVDLDNFLTIQSSESVNNAAVNNSSSSNRNVPEKSIVESAYSASTQYQAAQSDSRGDRKDNQCRRCLASNILCDLFNMGDANEISRKKSSRKQARPKFSASCSPKNANEGSSDNLMREKSDNSLASSGDNSLNERVGLERENNMDSVLDLKDVDVDLRAYSRSEVTVIDTSLAEWKFQCLVYKSKNVWKVREKMRKNFGKKKRKTGVLDERDNEKKKLKVSDSVALC</sequence>
<feature type="compositionally biased region" description="Polar residues" evidence="1">
    <location>
        <begin position="128"/>
        <end position="142"/>
    </location>
</feature>
<organism evidence="2 3">
    <name type="scientific">Nepenthes gracilis</name>
    <name type="common">Slender pitcher plant</name>
    <dbReference type="NCBI Taxonomy" id="150966"/>
    <lineage>
        <taxon>Eukaryota</taxon>
        <taxon>Viridiplantae</taxon>
        <taxon>Streptophyta</taxon>
        <taxon>Embryophyta</taxon>
        <taxon>Tracheophyta</taxon>
        <taxon>Spermatophyta</taxon>
        <taxon>Magnoliopsida</taxon>
        <taxon>eudicotyledons</taxon>
        <taxon>Gunneridae</taxon>
        <taxon>Pentapetalae</taxon>
        <taxon>Caryophyllales</taxon>
        <taxon>Nepenthaceae</taxon>
        <taxon>Nepenthes</taxon>
    </lineage>
</organism>
<comment type="caution">
    <text evidence="2">The sequence shown here is derived from an EMBL/GenBank/DDBJ whole genome shotgun (WGS) entry which is preliminary data.</text>
</comment>
<reference evidence="2" key="1">
    <citation type="submission" date="2023-05" db="EMBL/GenBank/DDBJ databases">
        <title>Nepenthes gracilis genome sequencing.</title>
        <authorList>
            <person name="Fukushima K."/>
        </authorList>
    </citation>
    <scope>NUCLEOTIDE SEQUENCE</scope>
    <source>
        <strain evidence="2">SING2019-196</strain>
    </source>
</reference>
<evidence type="ECO:0000313" key="3">
    <source>
        <dbReference type="Proteomes" id="UP001279734"/>
    </source>
</evidence>
<feature type="compositionally biased region" description="Polar residues" evidence="1">
    <location>
        <begin position="150"/>
        <end position="161"/>
    </location>
</feature>
<dbReference type="Proteomes" id="UP001279734">
    <property type="component" value="Unassembled WGS sequence"/>
</dbReference>
<name>A0AAD3SYY1_NEPGR</name>
<gene>
    <name evidence="2" type="ORF">Nepgr_021558</name>
</gene>
<dbReference type="PANTHER" id="PTHR37258">
    <property type="entry name" value="FANTOM PROTEIN"/>
    <property type="match status" value="1"/>
</dbReference>
<evidence type="ECO:0000256" key="1">
    <source>
        <dbReference type="SAM" id="MobiDB-lite"/>
    </source>
</evidence>
<dbReference type="AlphaFoldDB" id="A0AAD3SYY1"/>
<protein>
    <submittedName>
        <fullName evidence="2">Uncharacterized protein</fullName>
    </submittedName>
</protein>
<keyword evidence="3" id="KW-1185">Reference proteome</keyword>
<feature type="region of interest" description="Disordered" evidence="1">
    <location>
        <begin position="112"/>
        <end position="166"/>
    </location>
</feature>
<dbReference type="PANTHER" id="PTHR37258:SF1">
    <property type="entry name" value="FANTOM PROTEIN"/>
    <property type="match status" value="1"/>
</dbReference>